<keyword evidence="3" id="KW-1185">Reference proteome</keyword>
<dbReference type="AlphaFoldDB" id="F6PVZ7"/>
<dbReference type="InParanoid" id="F6PVZ7"/>
<dbReference type="HOGENOM" id="CLU_180895_1_0_1"/>
<accession>F6PVZ7</accession>
<evidence type="ECO:0000313" key="2">
    <source>
        <dbReference type="Ensembl" id="ENSCINP00000025330.1"/>
    </source>
</evidence>
<proteinExistence type="predicted"/>
<reference evidence="3" key="1">
    <citation type="journal article" date="2002" name="Science">
        <title>The draft genome of Ciona intestinalis: insights into chordate and vertebrate origins.</title>
        <authorList>
            <person name="Dehal P."/>
            <person name="Satou Y."/>
            <person name="Campbell R.K."/>
            <person name="Chapman J."/>
            <person name="Degnan B."/>
            <person name="De Tomaso A."/>
            <person name="Davidson B."/>
            <person name="Di Gregorio A."/>
            <person name="Gelpke M."/>
            <person name="Goodstein D.M."/>
            <person name="Harafuji N."/>
            <person name="Hastings K.E."/>
            <person name="Ho I."/>
            <person name="Hotta K."/>
            <person name="Huang W."/>
            <person name="Kawashima T."/>
            <person name="Lemaire P."/>
            <person name="Martinez D."/>
            <person name="Meinertzhagen I.A."/>
            <person name="Necula S."/>
            <person name="Nonaka M."/>
            <person name="Putnam N."/>
            <person name="Rash S."/>
            <person name="Saiga H."/>
            <person name="Satake M."/>
            <person name="Terry A."/>
            <person name="Yamada L."/>
            <person name="Wang H.G."/>
            <person name="Awazu S."/>
            <person name="Azumi K."/>
            <person name="Boore J."/>
            <person name="Branno M."/>
            <person name="Chin-Bow S."/>
            <person name="DeSantis R."/>
            <person name="Doyle S."/>
            <person name="Francino P."/>
            <person name="Keys D.N."/>
            <person name="Haga S."/>
            <person name="Hayashi H."/>
            <person name="Hino K."/>
            <person name="Imai K.S."/>
            <person name="Inaba K."/>
            <person name="Kano S."/>
            <person name="Kobayashi K."/>
            <person name="Kobayashi M."/>
            <person name="Lee B.I."/>
            <person name="Makabe K.W."/>
            <person name="Manohar C."/>
            <person name="Matassi G."/>
            <person name="Medina M."/>
            <person name="Mochizuki Y."/>
            <person name="Mount S."/>
            <person name="Morishita T."/>
            <person name="Miura S."/>
            <person name="Nakayama A."/>
            <person name="Nishizaka S."/>
            <person name="Nomoto H."/>
            <person name="Ohta F."/>
            <person name="Oishi K."/>
            <person name="Rigoutsos I."/>
            <person name="Sano M."/>
            <person name="Sasaki A."/>
            <person name="Sasakura Y."/>
            <person name="Shoguchi E."/>
            <person name="Shin-i T."/>
            <person name="Spagnuolo A."/>
            <person name="Stainier D."/>
            <person name="Suzuki M.M."/>
            <person name="Tassy O."/>
            <person name="Takatori N."/>
            <person name="Tokuoka M."/>
            <person name="Yagi K."/>
            <person name="Yoshizaki F."/>
            <person name="Wada S."/>
            <person name="Zhang C."/>
            <person name="Hyatt P.D."/>
            <person name="Larimer F."/>
            <person name="Detter C."/>
            <person name="Doggett N."/>
            <person name="Glavina T."/>
            <person name="Hawkins T."/>
            <person name="Richardson P."/>
            <person name="Lucas S."/>
            <person name="Kohara Y."/>
            <person name="Levine M."/>
            <person name="Satoh N."/>
            <person name="Rokhsar D.S."/>
        </authorList>
    </citation>
    <scope>NUCLEOTIDE SEQUENCE [LARGE SCALE GENOMIC DNA]</scope>
</reference>
<name>F6PVZ7_CIOIN</name>
<reference evidence="2" key="4">
    <citation type="submission" date="2025-09" db="UniProtKB">
        <authorList>
            <consortium name="Ensembl"/>
        </authorList>
    </citation>
    <scope>IDENTIFICATION</scope>
</reference>
<organism evidence="2 3">
    <name type="scientific">Ciona intestinalis</name>
    <name type="common">Transparent sea squirt</name>
    <name type="synonym">Ascidia intestinalis</name>
    <dbReference type="NCBI Taxonomy" id="7719"/>
    <lineage>
        <taxon>Eukaryota</taxon>
        <taxon>Metazoa</taxon>
        <taxon>Chordata</taxon>
        <taxon>Tunicata</taxon>
        <taxon>Ascidiacea</taxon>
        <taxon>Phlebobranchia</taxon>
        <taxon>Cionidae</taxon>
        <taxon>Ciona</taxon>
    </lineage>
</organism>
<dbReference type="Ensembl" id="ENSCINT00000025576.1">
    <property type="protein sequence ID" value="ENSCINP00000025330.1"/>
    <property type="gene ID" value="ENSCING00000013904.1"/>
</dbReference>
<feature type="chain" id="PRO_5003339515" evidence="1">
    <location>
        <begin position="24"/>
        <end position="61"/>
    </location>
</feature>
<feature type="signal peptide" evidence="1">
    <location>
        <begin position="1"/>
        <end position="23"/>
    </location>
</feature>
<dbReference type="EMBL" id="EAAA01000636">
    <property type="status" value="NOT_ANNOTATED_CDS"/>
    <property type="molecule type" value="Genomic_DNA"/>
</dbReference>
<sequence length="61" mass="7273">MNKSALLLLLVIGLLVSIETTNAEVKWGWTGDRRRWDQKKMHNVKDFLKQFQQVRDIDLEF</sequence>
<protein>
    <submittedName>
        <fullName evidence="2">Uncharacterized protein</fullName>
    </submittedName>
</protein>
<dbReference type="Proteomes" id="UP000008144">
    <property type="component" value="Chromosome 10"/>
</dbReference>
<keyword evidence="1" id="KW-0732">Signal</keyword>
<reference evidence="2" key="2">
    <citation type="journal article" date="2008" name="Genome Biol.">
        <title>Improved genome assembly and evidence-based global gene model set for the chordate Ciona intestinalis: new insight into intron and operon populations.</title>
        <authorList>
            <person name="Satou Y."/>
            <person name="Mineta K."/>
            <person name="Ogasawara M."/>
            <person name="Sasakura Y."/>
            <person name="Shoguchi E."/>
            <person name="Ueno K."/>
            <person name="Yamada L."/>
            <person name="Matsumoto J."/>
            <person name="Wasserscheid J."/>
            <person name="Dewar K."/>
            <person name="Wiley G.B."/>
            <person name="Macmil S.L."/>
            <person name="Roe B.A."/>
            <person name="Zeller R.W."/>
            <person name="Hastings K.E."/>
            <person name="Lemaire P."/>
            <person name="Lindquist E."/>
            <person name="Endo T."/>
            <person name="Hotta K."/>
            <person name="Inaba K."/>
        </authorList>
    </citation>
    <scope>NUCLEOTIDE SEQUENCE [LARGE SCALE GENOMIC DNA]</scope>
    <source>
        <strain evidence="2">wild type</strain>
    </source>
</reference>
<evidence type="ECO:0000313" key="3">
    <source>
        <dbReference type="Proteomes" id="UP000008144"/>
    </source>
</evidence>
<evidence type="ECO:0000256" key="1">
    <source>
        <dbReference type="SAM" id="SignalP"/>
    </source>
</evidence>
<reference evidence="2" key="3">
    <citation type="submission" date="2025-08" db="UniProtKB">
        <authorList>
            <consortium name="Ensembl"/>
        </authorList>
    </citation>
    <scope>IDENTIFICATION</scope>
</reference>